<organism evidence="2 3">
    <name type="scientific">Timema podura</name>
    <name type="common">Walking stick</name>
    <dbReference type="NCBI Taxonomy" id="61482"/>
    <lineage>
        <taxon>Eukaryota</taxon>
        <taxon>Metazoa</taxon>
        <taxon>Ecdysozoa</taxon>
        <taxon>Arthropoda</taxon>
        <taxon>Hexapoda</taxon>
        <taxon>Insecta</taxon>
        <taxon>Pterygota</taxon>
        <taxon>Neoptera</taxon>
        <taxon>Polyneoptera</taxon>
        <taxon>Phasmatodea</taxon>
        <taxon>Timematodea</taxon>
        <taxon>Timematoidea</taxon>
        <taxon>Timematidae</taxon>
        <taxon>Timema</taxon>
    </lineage>
</organism>
<accession>A0ABN7PNA8</accession>
<feature type="non-terminal residue" evidence="2">
    <location>
        <position position="77"/>
    </location>
</feature>
<feature type="compositionally biased region" description="Basic and acidic residues" evidence="1">
    <location>
        <begin position="51"/>
        <end position="77"/>
    </location>
</feature>
<protein>
    <submittedName>
        <fullName evidence="2">Uncharacterized protein</fullName>
    </submittedName>
</protein>
<dbReference type="Proteomes" id="UP001153148">
    <property type="component" value="Unassembled WGS sequence"/>
</dbReference>
<sequence>MVAENAQQEMVANDTGREELVEKETEPDQQTPASSKKTNKSQHGNLNLLRKKLEENRVKFEQRGKEMTENKKGIEEM</sequence>
<comment type="caution">
    <text evidence="2">The sequence shown here is derived from an EMBL/GenBank/DDBJ whole genome shotgun (WGS) entry which is preliminary data.</text>
</comment>
<dbReference type="EMBL" id="CAJPIN010128879">
    <property type="protein sequence ID" value="CAG2069323.1"/>
    <property type="molecule type" value="Genomic_DNA"/>
</dbReference>
<feature type="region of interest" description="Disordered" evidence="1">
    <location>
        <begin position="1"/>
        <end position="77"/>
    </location>
</feature>
<keyword evidence="3" id="KW-1185">Reference proteome</keyword>
<proteinExistence type="predicted"/>
<evidence type="ECO:0000256" key="1">
    <source>
        <dbReference type="SAM" id="MobiDB-lite"/>
    </source>
</evidence>
<feature type="compositionally biased region" description="Polar residues" evidence="1">
    <location>
        <begin position="28"/>
        <end position="44"/>
    </location>
</feature>
<feature type="compositionally biased region" description="Basic and acidic residues" evidence="1">
    <location>
        <begin position="15"/>
        <end position="26"/>
    </location>
</feature>
<reference evidence="2" key="1">
    <citation type="submission" date="2021-03" db="EMBL/GenBank/DDBJ databases">
        <authorList>
            <person name="Tran Van P."/>
        </authorList>
    </citation>
    <scope>NUCLEOTIDE SEQUENCE</scope>
</reference>
<name>A0ABN7PNA8_TIMPD</name>
<gene>
    <name evidence="2" type="ORF">TPAB3V08_LOCUS16265</name>
</gene>
<feature type="compositionally biased region" description="Polar residues" evidence="1">
    <location>
        <begin position="1"/>
        <end position="10"/>
    </location>
</feature>
<evidence type="ECO:0000313" key="2">
    <source>
        <dbReference type="EMBL" id="CAG2069323.1"/>
    </source>
</evidence>
<evidence type="ECO:0000313" key="3">
    <source>
        <dbReference type="Proteomes" id="UP001153148"/>
    </source>
</evidence>